<protein>
    <submittedName>
        <fullName evidence="4">Glycine cleavage system protein T</fullName>
    </submittedName>
</protein>
<evidence type="ECO:0000313" key="4">
    <source>
        <dbReference type="EMBL" id="GHG36281.1"/>
    </source>
</evidence>
<dbReference type="Gene3D" id="3.30.1360.120">
    <property type="entry name" value="Probable tRNA modification gtpase trme, domain 1"/>
    <property type="match status" value="1"/>
</dbReference>
<comment type="caution">
    <text evidence="4">The sequence shown here is derived from an EMBL/GenBank/DDBJ whole genome shotgun (WGS) entry which is preliminary data.</text>
</comment>
<dbReference type="Proteomes" id="UP000649955">
    <property type="component" value="Unassembled WGS sequence"/>
</dbReference>
<gene>
    <name evidence="4" type="ORF">GCM10017567_66110</name>
</gene>
<name>A0ABQ3KP92_9PSEU</name>
<feature type="compositionally biased region" description="Low complexity" evidence="2">
    <location>
        <begin position="374"/>
        <end position="390"/>
    </location>
</feature>
<feature type="domain" description="GCVT N-terminal" evidence="3">
    <location>
        <begin position="48"/>
        <end position="267"/>
    </location>
</feature>
<dbReference type="EMBL" id="BNAW01000041">
    <property type="protein sequence ID" value="GHG36281.1"/>
    <property type="molecule type" value="Genomic_DNA"/>
</dbReference>
<accession>A0ABQ3KP92</accession>
<reference evidence="5" key="1">
    <citation type="journal article" date="2019" name="Int. J. Syst. Evol. Microbiol.">
        <title>The Global Catalogue of Microorganisms (GCM) 10K type strain sequencing project: providing services to taxonomists for standard genome sequencing and annotation.</title>
        <authorList>
            <consortium name="The Broad Institute Genomics Platform"/>
            <consortium name="The Broad Institute Genome Sequencing Center for Infectious Disease"/>
            <person name="Wu L."/>
            <person name="Ma J."/>
        </authorList>
    </citation>
    <scope>NUCLEOTIDE SEQUENCE [LARGE SCALE GENOMIC DNA]</scope>
    <source>
        <strain evidence="5">CGMCC 4.7680</strain>
    </source>
</reference>
<dbReference type="InterPro" id="IPR045179">
    <property type="entry name" value="YgfZ/GcvT"/>
</dbReference>
<dbReference type="PANTHER" id="PTHR22602:SF0">
    <property type="entry name" value="TRANSFERASE CAF17, MITOCHONDRIAL-RELATED"/>
    <property type="match status" value="1"/>
</dbReference>
<organism evidence="4 5">
    <name type="scientific">Amycolatopsis bullii</name>
    <dbReference type="NCBI Taxonomy" id="941987"/>
    <lineage>
        <taxon>Bacteria</taxon>
        <taxon>Bacillati</taxon>
        <taxon>Actinomycetota</taxon>
        <taxon>Actinomycetes</taxon>
        <taxon>Pseudonocardiales</taxon>
        <taxon>Pseudonocardiaceae</taxon>
        <taxon>Amycolatopsis</taxon>
    </lineage>
</organism>
<evidence type="ECO:0000256" key="1">
    <source>
        <dbReference type="ARBA" id="ARBA00022946"/>
    </source>
</evidence>
<evidence type="ECO:0000313" key="5">
    <source>
        <dbReference type="Proteomes" id="UP000649955"/>
    </source>
</evidence>
<evidence type="ECO:0000256" key="2">
    <source>
        <dbReference type="SAM" id="MobiDB-lite"/>
    </source>
</evidence>
<dbReference type="Pfam" id="PF01571">
    <property type="entry name" value="GCV_T"/>
    <property type="match status" value="1"/>
</dbReference>
<keyword evidence="1" id="KW-0809">Transit peptide</keyword>
<dbReference type="InterPro" id="IPR027266">
    <property type="entry name" value="TrmE/GcvT-like"/>
</dbReference>
<sequence>MGTRYSPRLGGMPYRSPLLDVPGSIPPPESDTVHPEAGVPWHWGDPFAEQRTASRSVVVIDRSHREFLAVTGEERLSWLHLVISQHVTGLAEGSGTEALVLDSQGRVETHMVVAHLDGTVYLDSDPGSKVTSALPKGGPQTLHEYLEAMKFWSKVDIRDATGELALLTVLGPDAERVLSAVGAEVGPEPYAVAALPGGGFARRMPWPGRWSVDLAVPRAALVDWWKRLTDAGARAAGSWVFDALRVESVRPRLGVDTDDRTIPHEVGWVGSAAHVAKGCYRGQETVSKVHNVGRPPRNLLLLHLDGSPEVTPETGDPVLLDGRTVGRIGTVIQHHELGPIALALVKRSTPVGAELLAGSEDNLVQAAIDPDSVPAEQPAPGRAAAAQLRG</sequence>
<dbReference type="InterPro" id="IPR017703">
    <property type="entry name" value="YgfZ/GCV_T_CS"/>
</dbReference>
<feature type="region of interest" description="Disordered" evidence="2">
    <location>
        <begin position="371"/>
        <end position="390"/>
    </location>
</feature>
<keyword evidence="5" id="KW-1185">Reference proteome</keyword>
<dbReference type="SUPFAM" id="SSF103025">
    <property type="entry name" value="Folate-binding domain"/>
    <property type="match status" value="1"/>
</dbReference>
<dbReference type="NCBIfam" id="TIGR03317">
    <property type="entry name" value="ygfZ_signature"/>
    <property type="match status" value="1"/>
</dbReference>
<evidence type="ECO:0000259" key="3">
    <source>
        <dbReference type="Pfam" id="PF01571"/>
    </source>
</evidence>
<dbReference type="PANTHER" id="PTHR22602">
    <property type="entry name" value="TRANSFERASE CAF17, MITOCHONDRIAL-RELATED"/>
    <property type="match status" value="1"/>
</dbReference>
<proteinExistence type="predicted"/>
<dbReference type="InterPro" id="IPR006222">
    <property type="entry name" value="GCVT_N"/>
</dbReference>